<feature type="transmembrane region" description="Helical" evidence="6">
    <location>
        <begin position="338"/>
        <end position="358"/>
    </location>
</feature>
<dbReference type="PROSITE" id="PS50850">
    <property type="entry name" value="MFS"/>
    <property type="match status" value="1"/>
</dbReference>
<evidence type="ECO:0000256" key="5">
    <source>
        <dbReference type="ARBA" id="ARBA00023136"/>
    </source>
</evidence>
<sequence>MIEELNNFIFHLQLLQSEEVLRMGKDISNHSKWFVFTLCFIVLLGPMNAILFNVVLEDIANDLSISQSKVSWVVVGYSLVVGIGSMIYGKLADRYSVKKLLIISIIIFVAGSIIGFMNQSYAITILARLVQASGGAAFIALSMIAVAKLVAPAKKPGALAMISSSIALAIGIGPLVGGAITNTLGWPYLFLFMVISVVGIFLLIKFMPEEAQHTDEAFHFDYIGAALCASLLLLPSLLGRVHGLSPFVIGIALFVASLFGIVSSFITGKIVPSFGNVNMIYVASVIMIVGFLILGFIPNGSIVVIVLAIILTFMSYSAIQVSLNTFIPKTLHPAKVGVGLGLYNLINFFGMAFGPAVASKVMESTNSYRLNFILIIILISAHFFLLIGMSSFRKKMEQ</sequence>
<feature type="transmembrane region" description="Helical" evidence="6">
    <location>
        <begin position="303"/>
        <end position="326"/>
    </location>
</feature>
<dbReference type="Pfam" id="PF07690">
    <property type="entry name" value="MFS_1"/>
    <property type="match status" value="1"/>
</dbReference>
<dbReference type="InterPro" id="IPR036259">
    <property type="entry name" value="MFS_trans_sf"/>
</dbReference>
<feature type="transmembrane region" description="Helical" evidence="6">
    <location>
        <begin position="370"/>
        <end position="392"/>
    </location>
</feature>
<dbReference type="GO" id="GO:0005886">
    <property type="term" value="C:plasma membrane"/>
    <property type="evidence" value="ECO:0007669"/>
    <property type="project" value="UniProtKB-SubCell"/>
</dbReference>
<comment type="subcellular location">
    <subcellularLocation>
        <location evidence="1">Cell membrane</location>
        <topology evidence="1">Multi-pass membrane protein</topology>
    </subcellularLocation>
</comment>
<dbReference type="EMBL" id="ACMP01000114">
    <property type="protein sequence ID" value="EEL68837.1"/>
    <property type="molecule type" value="Genomic_DNA"/>
</dbReference>
<dbReference type="Gene3D" id="1.20.1250.20">
    <property type="entry name" value="MFS general substrate transporter like domains"/>
    <property type="match status" value="1"/>
</dbReference>
<evidence type="ECO:0000313" key="8">
    <source>
        <dbReference type="EMBL" id="EEL68837.1"/>
    </source>
</evidence>
<dbReference type="PANTHER" id="PTHR42718:SF9">
    <property type="entry name" value="MAJOR FACILITATOR SUPERFAMILY MULTIDRUG TRANSPORTER MFSC"/>
    <property type="match status" value="1"/>
</dbReference>
<gene>
    <name evidence="8" type="ORF">bcere0026_42500</name>
</gene>
<dbReference type="HOGENOM" id="CLU_000960_3_0_9"/>
<keyword evidence="5 6" id="KW-0472">Membrane</keyword>
<feature type="transmembrane region" description="Helical" evidence="6">
    <location>
        <begin position="100"/>
        <end position="117"/>
    </location>
</feature>
<feature type="transmembrane region" description="Helical" evidence="6">
    <location>
        <begin position="158"/>
        <end position="180"/>
    </location>
</feature>
<feature type="transmembrane region" description="Helical" evidence="6">
    <location>
        <begin position="186"/>
        <end position="206"/>
    </location>
</feature>
<dbReference type="CDD" id="cd17321">
    <property type="entry name" value="MFS_MMR_MDR_like"/>
    <property type="match status" value="1"/>
</dbReference>
<dbReference type="PANTHER" id="PTHR42718">
    <property type="entry name" value="MAJOR FACILITATOR SUPERFAMILY MULTIDRUG TRANSPORTER MFSC"/>
    <property type="match status" value="1"/>
</dbReference>
<evidence type="ECO:0000256" key="6">
    <source>
        <dbReference type="SAM" id="Phobius"/>
    </source>
</evidence>
<dbReference type="AlphaFoldDB" id="C2XZW5"/>
<dbReference type="InterPro" id="IPR011701">
    <property type="entry name" value="MFS"/>
</dbReference>
<accession>C2XZW5</accession>
<keyword evidence="3 6" id="KW-0812">Transmembrane</keyword>
<proteinExistence type="predicted"/>
<feature type="domain" description="Major facilitator superfamily (MFS) profile" evidence="7">
    <location>
        <begin position="34"/>
        <end position="398"/>
    </location>
</feature>
<evidence type="ECO:0000256" key="1">
    <source>
        <dbReference type="ARBA" id="ARBA00004651"/>
    </source>
</evidence>
<keyword evidence="4 6" id="KW-1133">Transmembrane helix</keyword>
<evidence type="ECO:0000256" key="3">
    <source>
        <dbReference type="ARBA" id="ARBA00022692"/>
    </source>
</evidence>
<dbReference type="Proteomes" id="UP000001753">
    <property type="component" value="Chromosome"/>
</dbReference>
<feature type="transmembrane region" description="Helical" evidence="6">
    <location>
        <begin position="70"/>
        <end position="88"/>
    </location>
</feature>
<evidence type="ECO:0000256" key="2">
    <source>
        <dbReference type="ARBA" id="ARBA00022448"/>
    </source>
</evidence>
<reference evidence="8" key="1">
    <citation type="journal article" date="2012" name="Genome Res.">
        <title>Genomic characterization of the Bacillus cereus sensu lato species: Backdrop to the evolution of Bacillus anthracis.</title>
        <authorList>
            <person name="Zwick M.E."/>
            <person name="Joseph S.J."/>
            <person name="Didelot X."/>
            <person name="Chen P.E."/>
            <person name="Bishop-Lilly K.A."/>
            <person name="Stewart A.C."/>
            <person name="Willner K."/>
            <person name="Nolan N."/>
            <person name="Lentz S."/>
            <person name="Thomason M.K."/>
            <person name="Sozhamannan S."/>
            <person name="Mateczun A.J."/>
            <person name="Du L."/>
            <person name="Read T.D."/>
        </authorList>
    </citation>
    <scope>NUCLEOTIDE SEQUENCE [LARGE SCALE GENOMIC DNA]</scope>
    <source>
        <strain evidence="8">AH603</strain>
    </source>
</reference>
<comment type="caution">
    <text evidence="8">The sequence shown here is derived from an EMBL/GenBank/DDBJ whole genome shotgun (WGS) entry which is preliminary data.</text>
</comment>
<evidence type="ECO:0000256" key="4">
    <source>
        <dbReference type="ARBA" id="ARBA00022989"/>
    </source>
</evidence>
<protein>
    <submittedName>
        <fullName evidence="8">Tetracycline resistence protein, metal-tetracycline/H+ antiporter</fullName>
    </submittedName>
</protein>
<dbReference type="GO" id="GO:0022857">
    <property type="term" value="F:transmembrane transporter activity"/>
    <property type="evidence" value="ECO:0007669"/>
    <property type="project" value="InterPro"/>
</dbReference>
<feature type="transmembrane region" description="Helical" evidence="6">
    <location>
        <begin position="33"/>
        <end position="55"/>
    </location>
</feature>
<feature type="transmembrane region" description="Helical" evidence="6">
    <location>
        <begin position="129"/>
        <end position="151"/>
    </location>
</feature>
<dbReference type="SUPFAM" id="SSF103473">
    <property type="entry name" value="MFS general substrate transporter"/>
    <property type="match status" value="1"/>
</dbReference>
<evidence type="ECO:0000259" key="7">
    <source>
        <dbReference type="PROSITE" id="PS50850"/>
    </source>
</evidence>
<name>C2XZW5_BACMY</name>
<organism evidence="8">
    <name type="scientific">Bacillus mycoides</name>
    <dbReference type="NCBI Taxonomy" id="1405"/>
    <lineage>
        <taxon>Bacteria</taxon>
        <taxon>Bacillati</taxon>
        <taxon>Bacillota</taxon>
        <taxon>Bacilli</taxon>
        <taxon>Bacillales</taxon>
        <taxon>Bacillaceae</taxon>
        <taxon>Bacillus</taxon>
        <taxon>Bacillus cereus group</taxon>
    </lineage>
</organism>
<feature type="transmembrane region" description="Helical" evidence="6">
    <location>
        <begin position="244"/>
        <end position="266"/>
    </location>
</feature>
<keyword evidence="2" id="KW-0813">Transport</keyword>
<feature type="transmembrane region" description="Helical" evidence="6">
    <location>
        <begin position="218"/>
        <end position="238"/>
    </location>
</feature>
<dbReference type="InterPro" id="IPR020846">
    <property type="entry name" value="MFS_dom"/>
</dbReference>
<feature type="transmembrane region" description="Helical" evidence="6">
    <location>
        <begin position="278"/>
        <end position="297"/>
    </location>
</feature>
<dbReference type="PRINTS" id="PR01036">
    <property type="entry name" value="TCRTETB"/>
</dbReference>